<accession>A0A9D1TLU6</accession>
<dbReference type="Gene3D" id="3.40.47.40">
    <property type="entry name" value="Stage V sporulation protein AD"/>
    <property type="match status" value="1"/>
</dbReference>
<dbReference type="PIRSF" id="PIRSF011570">
    <property type="entry name" value="SpoVAD"/>
    <property type="match status" value="1"/>
</dbReference>
<reference evidence="1" key="2">
    <citation type="submission" date="2021-04" db="EMBL/GenBank/DDBJ databases">
        <authorList>
            <person name="Gilroy R."/>
        </authorList>
    </citation>
    <scope>NUCLEOTIDE SEQUENCE</scope>
    <source>
        <strain evidence="1">5790</strain>
    </source>
</reference>
<dbReference type="AlphaFoldDB" id="A0A9D1TLU6"/>
<reference evidence="1" key="1">
    <citation type="journal article" date="2021" name="PeerJ">
        <title>Extensive microbial diversity within the chicken gut microbiome revealed by metagenomics and culture.</title>
        <authorList>
            <person name="Gilroy R."/>
            <person name="Ravi A."/>
            <person name="Getino M."/>
            <person name="Pursley I."/>
            <person name="Horton D.L."/>
            <person name="Alikhan N.F."/>
            <person name="Baker D."/>
            <person name="Gharbi K."/>
            <person name="Hall N."/>
            <person name="Watson M."/>
            <person name="Adriaenssens E.M."/>
            <person name="Foster-Nyarko E."/>
            <person name="Jarju S."/>
            <person name="Secka A."/>
            <person name="Antonio M."/>
            <person name="Oren A."/>
            <person name="Chaudhuri R.R."/>
            <person name="La Ragione R."/>
            <person name="Hildebrand F."/>
            <person name="Pallen M.J."/>
        </authorList>
    </citation>
    <scope>NUCLEOTIDE SEQUENCE</scope>
    <source>
        <strain evidence="1">5790</strain>
    </source>
</reference>
<dbReference type="InterPro" id="IPR010894">
    <property type="entry name" value="SpoVAD"/>
</dbReference>
<evidence type="ECO:0000313" key="2">
    <source>
        <dbReference type="Proteomes" id="UP000824162"/>
    </source>
</evidence>
<evidence type="ECO:0000313" key="1">
    <source>
        <dbReference type="EMBL" id="HIV85474.1"/>
    </source>
</evidence>
<protein>
    <submittedName>
        <fullName evidence="1">Stage V sporulation protein AD</fullName>
    </submittedName>
</protein>
<organism evidence="1 2">
    <name type="scientific">Candidatus Monoglobus merdigallinarum</name>
    <dbReference type="NCBI Taxonomy" id="2838698"/>
    <lineage>
        <taxon>Bacteria</taxon>
        <taxon>Bacillati</taxon>
        <taxon>Bacillota</taxon>
        <taxon>Clostridia</taxon>
        <taxon>Monoglobales</taxon>
        <taxon>Monoglobaceae</taxon>
        <taxon>Monoglobus</taxon>
    </lineage>
</organism>
<comment type="caution">
    <text evidence="1">The sequence shown here is derived from an EMBL/GenBank/DDBJ whole genome shotgun (WGS) entry which is preliminary data.</text>
</comment>
<dbReference type="EMBL" id="DXIJ01000032">
    <property type="protein sequence ID" value="HIV85474.1"/>
    <property type="molecule type" value="Genomic_DNA"/>
</dbReference>
<gene>
    <name evidence="1" type="primary">spoVAD</name>
    <name evidence="1" type="ORF">H9900_01550</name>
</gene>
<dbReference type="NCBIfam" id="NF006160">
    <property type="entry name" value="PRK08304.1"/>
    <property type="match status" value="1"/>
</dbReference>
<dbReference type="InterPro" id="IPR016039">
    <property type="entry name" value="Thiolase-like"/>
</dbReference>
<dbReference type="Proteomes" id="UP000824162">
    <property type="component" value="Unassembled WGS sequence"/>
</dbReference>
<dbReference type="SUPFAM" id="SSF53901">
    <property type="entry name" value="Thiolase-like"/>
    <property type="match status" value="1"/>
</dbReference>
<name>A0A9D1TLU6_9FIRM</name>
<dbReference type="Pfam" id="PF07451">
    <property type="entry name" value="SpoVAD"/>
    <property type="match status" value="1"/>
</dbReference>
<dbReference type="NCBIfam" id="TIGR02845">
    <property type="entry name" value="spore_V_AD"/>
    <property type="match status" value="1"/>
</dbReference>
<proteinExistence type="predicted"/>
<sequence length="345" mass="36561">MAKRTGKQTISMDKTLSIAGTGTIVGTVESDGPLSPYFDVHMNDAEWNEETWEKSESKMQREAVKIAIRKSGFEADKIDCIFAGDLLNQCISSGFSARELEIPFYGLYGACSTIVEGMSLASLLIDGGGADNALAVASSHFCTAERQYRNPLEYGGQRTPTSQRTVTGAGAAVIRNYGSPPYITHVTTGKVVDFGVTDQNNMGGAMAPAAVDTLITHFEDLGRSPKNYDLILTGDLGKFGRDIVIDMMSERGYDMSENYSDAGCMIYDFSTQDVHSGASGCGCVAVVLCGYIFEMMKKGLLNDVLVLGTGALLSPTSTLQGESIPGIAHAVALSTTPGGGKNAVC</sequence>
<dbReference type="GO" id="GO:0016746">
    <property type="term" value="F:acyltransferase activity"/>
    <property type="evidence" value="ECO:0007669"/>
    <property type="project" value="InterPro"/>
</dbReference>
<dbReference type="InterPro" id="IPR038369">
    <property type="entry name" value="SpoVAD_sf"/>
</dbReference>